<keyword evidence="5" id="KW-0698">rRNA processing</keyword>
<dbReference type="Pfam" id="PF02590">
    <property type="entry name" value="SPOUT_MTase"/>
    <property type="match status" value="1"/>
</dbReference>
<comment type="function">
    <text evidence="5">Specifically methylates the pseudouridine at position 1915 (m3Psi1915) in 23S rRNA.</text>
</comment>
<evidence type="ECO:0000256" key="1">
    <source>
        <dbReference type="ARBA" id="ARBA00022603"/>
    </source>
</evidence>
<keyword evidence="5" id="KW-0963">Cytoplasm</keyword>
<dbReference type="InterPro" id="IPR003742">
    <property type="entry name" value="RlmH-like"/>
</dbReference>
<sequence>MRIHLVVVGRKPPRWVREGFDDYAQRLGRGWQLRLTEVAAGGRGPDDPEATRREGERLLRAVPERAGIVALDEGGEALDTRRWAQRLEAWSHRGGDLALLVGGADGLAPAVLERAEARWSLSALTLPHMLVRVVVAEQCYRAWTLLNGHPYHRS</sequence>
<evidence type="ECO:0000256" key="5">
    <source>
        <dbReference type="HAMAP-Rule" id="MF_00658"/>
    </source>
</evidence>
<dbReference type="Gene3D" id="3.40.1280.10">
    <property type="match status" value="1"/>
</dbReference>
<dbReference type="InterPro" id="IPR029028">
    <property type="entry name" value="Alpha/beta_knot_MTases"/>
</dbReference>
<dbReference type="PANTHER" id="PTHR33603:SF1">
    <property type="entry name" value="RIBOSOMAL RNA LARGE SUBUNIT METHYLTRANSFERASE H"/>
    <property type="match status" value="1"/>
</dbReference>
<dbReference type="EC" id="2.1.1.177" evidence="5"/>
<dbReference type="NCBIfam" id="NF000986">
    <property type="entry name" value="PRK00103.1-4"/>
    <property type="match status" value="1"/>
</dbReference>
<gene>
    <name evidence="5" type="primary">rlmH</name>
    <name evidence="6" type="ORF">CKO13_10255</name>
</gene>
<keyword evidence="1 5" id="KW-0489">Methyltransferase</keyword>
<keyword evidence="7" id="KW-1185">Reference proteome</keyword>
<evidence type="ECO:0000256" key="3">
    <source>
        <dbReference type="ARBA" id="ARBA00022691"/>
    </source>
</evidence>
<reference evidence="6 7" key="1">
    <citation type="journal article" date="2020" name="Microorganisms">
        <title>Osmotic Adaptation and Compatible Solute Biosynthesis of Phototrophic Bacteria as Revealed from Genome Analyses.</title>
        <authorList>
            <person name="Imhoff J.F."/>
            <person name="Rahn T."/>
            <person name="Kunzel S."/>
            <person name="Keller A."/>
            <person name="Neulinger S.C."/>
        </authorList>
    </citation>
    <scope>NUCLEOTIDE SEQUENCE [LARGE SCALE GENOMIC DNA]</scope>
    <source>
        <strain evidence="6 7">DSM 15116</strain>
    </source>
</reference>
<evidence type="ECO:0000256" key="2">
    <source>
        <dbReference type="ARBA" id="ARBA00022679"/>
    </source>
</evidence>
<dbReference type="Proteomes" id="UP000738126">
    <property type="component" value="Unassembled WGS sequence"/>
</dbReference>
<name>A0ABS1E942_9GAMM</name>
<feature type="binding site" evidence="5">
    <location>
        <begin position="121"/>
        <end position="126"/>
    </location>
    <ligand>
        <name>S-adenosyl-L-methionine</name>
        <dbReference type="ChEBI" id="CHEBI:59789"/>
    </ligand>
</feature>
<dbReference type="SUPFAM" id="SSF75217">
    <property type="entry name" value="alpha/beta knot"/>
    <property type="match status" value="1"/>
</dbReference>
<dbReference type="CDD" id="cd18081">
    <property type="entry name" value="RlmH-like"/>
    <property type="match status" value="1"/>
</dbReference>
<feature type="binding site" evidence="5">
    <location>
        <position position="102"/>
    </location>
    <ligand>
        <name>S-adenosyl-L-methionine</name>
        <dbReference type="ChEBI" id="CHEBI:59789"/>
    </ligand>
</feature>
<comment type="subunit">
    <text evidence="5">Homodimer.</text>
</comment>
<evidence type="ECO:0000256" key="4">
    <source>
        <dbReference type="ARBA" id="ARBA00038303"/>
    </source>
</evidence>
<protein>
    <recommendedName>
        <fullName evidence="5">Ribosomal RNA large subunit methyltransferase H</fullName>
        <ecNumber evidence="5">2.1.1.177</ecNumber>
    </recommendedName>
    <alternativeName>
        <fullName evidence="5">23S rRNA (pseudouridine1915-N3)-methyltransferase</fullName>
    </alternativeName>
    <alternativeName>
        <fullName evidence="5">23S rRNA m3Psi1915 methyltransferase</fullName>
    </alternativeName>
    <alternativeName>
        <fullName evidence="5">rRNA (pseudouridine-N3-)-methyltransferase RlmH</fullName>
    </alternativeName>
</protein>
<comment type="similarity">
    <text evidence="4 5">Belongs to the RNA methyltransferase RlmH family.</text>
</comment>
<evidence type="ECO:0000313" key="7">
    <source>
        <dbReference type="Proteomes" id="UP000738126"/>
    </source>
</evidence>
<dbReference type="InterPro" id="IPR029026">
    <property type="entry name" value="tRNA_m1G_MTases_N"/>
</dbReference>
<dbReference type="PIRSF" id="PIRSF004505">
    <property type="entry name" value="MT_bac"/>
    <property type="match status" value="1"/>
</dbReference>
<dbReference type="PANTHER" id="PTHR33603">
    <property type="entry name" value="METHYLTRANSFERASE"/>
    <property type="match status" value="1"/>
</dbReference>
<dbReference type="HAMAP" id="MF_00658">
    <property type="entry name" value="23SrRNA_methyltr_H"/>
    <property type="match status" value="1"/>
</dbReference>
<feature type="binding site" evidence="5">
    <location>
        <position position="71"/>
    </location>
    <ligand>
        <name>S-adenosyl-L-methionine</name>
        <dbReference type="ChEBI" id="CHEBI:59789"/>
    </ligand>
</feature>
<comment type="subcellular location">
    <subcellularLocation>
        <location evidence="5">Cytoplasm</location>
    </subcellularLocation>
</comment>
<evidence type="ECO:0000313" key="6">
    <source>
        <dbReference type="EMBL" id="MBK1727393.1"/>
    </source>
</evidence>
<dbReference type="RefSeq" id="WP_200260571.1">
    <property type="nucleotide sequence ID" value="NZ_NRSH01000142.1"/>
</dbReference>
<proteinExistence type="inferred from homology"/>
<accession>A0ABS1E942</accession>
<comment type="caution">
    <text evidence="6">The sequence shown here is derived from an EMBL/GenBank/DDBJ whole genome shotgun (WGS) entry which is preliminary data.</text>
</comment>
<comment type="catalytic activity">
    <reaction evidence="5">
        <text>pseudouridine(1915) in 23S rRNA + S-adenosyl-L-methionine = N(3)-methylpseudouridine(1915) in 23S rRNA + S-adenosyl-L-homocysteine + H(+)</text>
        <dbReference type="Rhea" id="RHEA:42752"/>
        <dbReference type="Rhea" id="RHEA-COMP:10221"/>
        <dbReference type="Rhea" id="RHEA-COMP:10222"/>
        <dbReference type="ChEBI" id="CHEBI:15378"/>
        <dbReference type="ChEBI" id="CHEBI:57856"/>
        <dbReference type="ChEBI" id="CHEBI:59789"/>
        <dbReference type="ChEBI" id="CHEBI:65314"/>
        <dbReference type="ChEBI" id="CHEBI:74486"/>
        <dbReference type="EC" id="2.1.1.177"/>
    </reaction>
</comment>
<dbReference type="EMBL" id="NRSH01000142">
    <property type="protein sequence ID" value="MBK1727393.1"/>
    <property type="molecule type" value="Genomic_DNA"/>
</dbReference>
<organism evidence="6 7">
    <name type="scientific">Halorhodospira neutriphila</name>
    <dbReference type="NCBI Taxonomy" id="168379"/>
    <lineage>
        <taxon>Bacteria</taxon>
        <taxon>Pseudomonadati</taxon>
        <taxon>Pseudomonadota</taxon>
        <taxon>Gammaproteobacteria</taxon>
        <taxon>Chromatiales</taxon>
        <taxon>Ectothiorhodospiraceae</taxon>
        <taxon>Halorhodospira</taxon>
    </lineage>
</organism>
<keyword evidence="2 5" id="KW-0808">Transferase</keyword>
<keyword evidence="3 5" id="KW-0949">S-adenosyl-L-methionine</keyword>